<evidence type="ECO:0000256" key="1">
    <source>
        <dbReference type="SAM" id="MobiDB-lite"/>
    </source>
</evidence>
<dbReference type="Proteomes" id="UP000319663">
    <property type="component" value="Unassembled WGS sequence"/>
</dbReference>
<accession>A0A507QSG0</accession>
<name>A0A507QSG0_MONPU</name>
<dbReference type="EMBL" id="VIFY01000124">
    <property type="protein sequence ID" value="TQB70052.1"/>
    <property type="molecule type" value="Genomic_DNA"/>
</dbReference>
<evidence type="ECO:0000313" key="2">
    <source>
        <dbReference type="EMBL" id="TQB70052.1"/>
    </source>
</evidence>
<protein>
    <submittedName>
        <fullName evidence="2">Uncharacterized protein</fullName>
    </submittedName>
</protein>
<keyword evidence="3" id="KW-1185">Reference proteome</keyword>
<dbReference type="STRING" id="5098.A0A507QSG0"/>
<dbReference type="OrthoDB" id="4185910at2759"/>
<dbReference type="AlphaFoldDB" id="A0A507QSG0"/>
<organism evidence="2 3">
    <name type="scientific">Monascus purpureus</name>
    <name type="common">Red mold</name>
    <name type="synonym">Monascus anka</name>
    <dbReference type="NCBI Taxonomy" id="5098"/>
    <lineage>
        <taxon>Eukaryota</taxon>
        <taxon>Fungi</taxon>
        <taxon>Dikarya</taxon>
        <taxon>Ascomycota</taxon>
        <taxon>Pezizomycotina</taxon>
        <taxon>Eurotiomycetes</taxon>
        <taxon>Eurotiomycetidae</taxon>
        <taxon>Eurotiales</taxon>
        <taxon>Aspergillaceae</taxon>
        <taxon>Monascus</taxon>
    </lineage>
</organism>
<evidence type="ECO:0000313" key="3">
    <source>
        <dbReference type="Proteomes" id="UP000319663"/>
    </source>
</evidence>
<gene>
    <name evidence="2" type="ORF">MPDQ_001021</name>
</gene>
<feature type="region of interest" description="Disordered" evidence="1">
    <location>
        <begin position="323"/>
        <end position="383"/>
    </location>
</feature>
<feature type="compositionally biased region" description="Basic residues" evidence="1">
    <location>
        <begin position="326"/>
        <end position="343"/>
    </location>
</feature>
<reference evidence="2 3" key="1">
    <citation type="submission" date="2019-06" db="EMBL/GenBank/DDBJ databases">
        <title>Wine fermentation using esterase from Monascus purpureus.</title>
        <authorList>
            <person name="Geng C."/>
            <person name="Zhang Y."/>
        </authorList>
    </citation>
    <scope>NUCLEOTIDE SEQUENCE [LARGE SCALE GENOMIC DNA]</scope>
    <source>
        <strain evidence="2">HQ1</strain>
    </source>
</reference>
<feature type="compositionally biased region" description="Basic and acidic residues" evidence="1">
    <location>
        <begin position="362"/>
        <end position="376"/>
    </location>
</feature>
<proteinExistence type="predicted"/>
<comment type="caution">
    <text evidence="2">The sequence shown here is derived from an EMBL/GenBank/DDBJ whole genome shotgun (WGS) entry which is preliminary data.</text>
</comment>
<sequence length="406" mass="45548">MTVSRLAAGPSPVQPFPKFYVFRPDQRIVPLIAIDELPSWLQVGDWDWSDVSLFEKMIPASFNPLPRDGEYDVVCYNCYSNVDTLHRSVSERSDRPPSAGPMIKDVKSCPGAFYPLSPEHWTAVPPMMGTNYVPLSSFSSLRRSPFYTTHWQTPFVGMCLVDTRSAEVTVNQINQTNPPSFLPLLPLSPPLSCTRTRSTDDSMPDQKPVLNPEAAVFSPSATPEALPEPVLQPGTNIVDSPAILPVSDPPVVNSKKDAGPLQPLQNDDGAPRRNLNAAIAQLRQALGVHDCKDETPEPHDVEMRDVRHEVQPKKKVHFAVPDTQQRRKRARRGGRRARTRWAYRKGPFNVDRQAGQQNSATKRQDRRDKMAGKANKDASPGNRYWHMMRISNWRAQVPQIPVQPAQ</sequence>